<comment type="caution">
    <text evidence="2">The sequence shown here is derived from an EMBL/GenBank/DDBJ whole genome shotgun (WGS) entry which is preliminary data.</text>
</comment>
<dbReference type="AlphaFoldDB" id="A0A8J2SAY9"/>
<dbReference type="Proteomes" id="UP000789595">
    <property type="component" value="Unassembled WGS sequence"/>
</dbReference>
<evidence type="ECO:0000313" key="3">
    <source>
        <dbReference type="Proteomes" id="UP000789595"/>
    </source>
</evidence>
<feature type="compositionally biased region" description="Basic residues" evidence="1">
    <location>
        <begin position="42"/>
        <end position="55"/>
    </location>
</feature>
<feature type="compositionally biased region" description="Polar residues" evidence="1">
    <location>
        <begin position="21"/>
        <end position="31"/>
    </location>
</feature>
<evidence type="ECO:0000313" key="2">
    <source>
        <dbReference type="EMBL" id="CAH0369248.1"/>
    </source>
</evidence>
<protein>
    <submittedName>
        <fullName evidence="2">Uncharacterized protein</fullName>
    </submittedName>
</protein>
<gene>
    <name evidence="2" type="ORF">PECAL_2P23640</name>
</gene>
<keyword evidence="3" id="KW-1185">Reference proteome</keyword>
<name>A0A8J2SAY9_9STRA</name>
<organism evidence="2 3">
    <name type="scientific">Pelagomonas calceolata</name>
    <dbReference type="NCBI Taxonomy" id="35677"/>
    <lineage>
        <taxon>Eukaryota</taxon>
        <taxon>Sar</taxon>
        <taxon>Stramenopiles</taxon>
        <taxon>Ochrophyta</taxon>
        <taxon>Pelagophyceae</taxon>
        <taxon>Pelagomonadales</taxon>
        <taxon>Pelagomonadaceae</taxon>
        <taxon>Pelagomonas</taxon>
    </lineage>
</organism>
<dbReference type="EMBL" id="CAKKNE010000002">
    <property type="protein sequence ID" value="CAH0369248.1"/>
    <property type="molecule type" value="Genomic_DNA"/>
</dbReference>
<accession>A0A8J2SAY9</accession>
<feature type="region of interest" description="Disordered" evidence="1">
    <location>
        <begin position="15"/>
        <end position="67"/>
    </location>
</feature>
<sequence>MAGMQNVHEALAALPSLPPGSISQSRLQHNSMMPGVPEGKPQPRRRRHRSPVRRRGPIDQYGNSQDYAGGKFARGAQAAVDPAQIEHRRMLCRSLPKTTDMLEAPRTREDCRFVQLQLTVLLQGCASVEGGGEAYRTLIVSGNSTLYETAQAISAAFGLIDAADTAKPLPPKLECIFEDVLVAEDGLTIENREIAGLEWRDHPTRVFHPEKQLRGIKTAALLDRPLFRRPRGERKDGGTRSHVSLLVKTADEAPIDPAITTPRTKVKTALQPRNGLYPFTVRCTVAGLNADMRHKSQQALPRCVAGGGAALGGPIINYDIEKPGGSEDPSSLDRVNAQFFQAFHAKRGRKQDGSLEVFEKFKDHLRMPLVQLDLAAEYAQRHDL</sequence>
<proteinExistence type="predicted"/>
<reference evidence="2" key="1">
    <citation type="submission" date="2021-11" db="EMBL/GenBank/DDBJ databases">
        <authorList>
            <consortium name="Genoscope - CEA"/>
            <person name="William W."/>
        </authorList>
    </citation>
    <scope>NUCLEOTIDE SEQUENCE</scope>
</reference>
<evidence type="ECO:0000256" key="1">
    <source>
        <dbReference type="SAM" id="MobiDB-lite"/>
    </source>
</evidence>